<dbReference type="Gene3D" id="1.10.4080.10">
    <property type="entry name" value="ADP-ribosylation/Crystallin J1"/>
    <property type="match status" value="1"/>
</dbReference>
<gene>
    <name evidence="4" type="ORF">SAMN02745120_2058</name>
</gene>
<feature type="binding site" evidence="3">
    <location>
        <position position="291"/>
    </location>
    <ligand>
        <name>Mg(2+)</name>
        <dbReference type="ChEBI" id="CHEBI:18420"/>
        <label>1</label>
    </ligand>
</feature>
<dbReference type="AlphaFoldDB" id="A0A1T5C6W9"/>
<accession>A0A1T5C6W9</accession>
<proteinExistence type="inferred from homology"/>
<keyword evidence="5" id="KW-1185">Reference proteome</keyword>
<evidence type="ECO:0000313" key="4">
    <source>
        <dbReference type="EMBL" id="SKB55157.1"/>
    </source>
</evidence>
<dbReference type="Pfam" id="PF03747">
    <property type="entry name" value="ADP_ribosyl_GH"/>
    <property type="match status" value="1"/>
</dbReference>
<sequence>MKRKSEYFQGCLIGGAIGDALGWPVEFMRYSQIKGKYGKEGIHDLVISSSGKAEITDDTQMTIFTAEGILRADSVLNNQQICDEALSVYYSYQRWLITQGYTKVKEYEHIYDGWLLNKVELNARRAPGNTCLSALSSKKQGSINNPINNSKGCGGIMRVAPVGLYYEKEKAFVMGAEFAAITHGHPSGYLSAGAFAFLIASLIEGNEIELAINETIAELINYDNHKECSDILVKALELAKSNVSDEEAISELGEGWVGEEALGISVYFSLKYSNDFEKGLIASVNHDGDSDSTGSITRNILGAYLGLGKIPMKWMESVELKDVLLRLANELLNKSSN</sequence>
<organism evidence="4 5">
    <name type="scientific">Acetoanaerobium noterae</name>
    <dbReference type="NCBI Taxonomy" id="745369"/>
    <lineage>
        <taxon>Bacteria</taxon>
        <taxon>Bacillati</taxon>
        <taxon>Bacillota</taxon>
        <taxon>Clostridia</taxon>
        <taxon>Peptostreptococcales</taxon>
        <taxon>Filifactoraceae</taxon>
        <taxon>Acetoanaerobium</taxon>
    </lineage>
</organism>
<keyword evidence="2 4" id="KW-0378">Hydrolase</keyword>
<dbReference type="OrthoDB" id="9798107at2"/>
<dbReference type="GO" id="GO:0016787">
    <property type="term" value="F:hydrolase activity"/>
    <property type="evidence" value="ECO:0007669"/>
    <property type="project" value="UniProtKB-KW"/>
</dbReference>
<dbReference type="Proteomes" id="UP000243406">
    <property type="component" value="Unassembled WGS sequence"/>
</dbReference>
<dbReference type="PANTHER" id="PTHR16222">
    <property type="entry name" value="ADP-RIBOSYLGLYCOHYDROLASE"/>
    <property type="match status" value="1"/>
</dbReference>
<protein>
    <submittedName>
        <fullName evidence="4">ADP-ribosylglycohydrolase</fullName>
    </submittedName>
</protein>
<keyword evidence="3" id="KW-0479">Metal-binding</keyword>
<evidence type="ECO:0000256" key="3">
    <source>
        <dbReference type="PIRSR" id="PIRSR605502-1"/>
    </source>
</evidence>
<dbReference type="GO" id="GO:0046872">
    <property type="term" value="F:metal ion binding"/>
    <property type="evidence" value="ECO:0007669"/>
    <property type="project" value="UniProtKB-KW"/>
</dbReference>
<dbReference type="RefSeq" id="WP_079589850.1">
    <property type="nucleotide sequence ID" value="NZ_FUYN01000004.1"/>
</dbReference>
<evidence type="ECO:0000256" key="1">
    <source>
        <dbReference type="ARBA" id="ARBA00010702"/>
    </source>
</evidence>
<dbReference type="SUPFAM" id="SSF101478">
    <property type="entry name" value="ADP-ribosylglycohydrolase"/>
    <property type="match status" value="1"/>
</dbReference>
<evidence type="ECO:0000313" key="5">
    <source>
        <dbReference type="Proteomes" id="UP000243406"/>
    </source>
</evidence>
<dbReference type="InterPro" id="IPR050792">
    <property type="entry name" value="ADP-ribosylglycohydrolase"/>
</dbReference>
<dbReference type="InterPro" id="IPR005502">
    <property type="entry name" value="Ribosyl_crysJ1"/>
</dbReference>
<evidence type="ECO:0000256" key="2">
    <source>
        <dbReference type="ARBA" id="ARBA00022801"/>
    </source>
</evidence>
<comment type="similarity">
    <text evidence="1">Belongs to the ADP-ribosylglycohydrolase family.</text>
</comment>
<keyword evidence="3" id="KW-0460">Magnesium</keyword>
<name>A0A1T5C6W9_9FIRM</name>
<comment type="cofactor">
    <cofactor evidence="3">
        <name>Mg(2+)</name>
        <dbReference type="ChEBI" id="CHEBI:18420"/>
    </cofactor>
    <text evidence="3">Binds 2 magnesium ions per subunit.</text>
</comment>
<feature type="binding site" evidence="3">
    <location>
        <position position="58"/>
    </location>
    <ligand>
        <name>Mg(2+)</name>
        <dbReference type="ChEBI" id="CHEBI:18420"/>
        <label>1</label>
    </ligand>
</feature>
<feature type="binding site" evidence="3">
    <location>
        <position position="57"/>
    </location>
    <ligand>
        <name>Mg(2+)</name>
        <dbReference type="ChEBI" id="CHEBI:18420"/>
        <label>1</label>
    </ligand>
</feature>
<dbReference type="EMBL" id="FUYN01000004">
    <property type="protein sequence ID" value="SKB55157.1"/>
    <property type="molecule type" value="Genomic_DNA"/>
</dbReference>
<reference evidence="5" key="1">
    <citation type="submission" date="2017-02" db="EMBL/GenBank/DDBJ databases">
        <authorList>
            <person name="Varghese N."/>
            <person name="Submissions S."/>
        </authorList>
    </citation>
    <scope>NUCLEOTIDE SEQUENCE [LARGE SCALE GENOMIC DNA]</scope>
    <source>
        <strain evidence="5">ATCC 35199</strain>
    </source>
</reference>
<dbReference type="InterPro" id="IPR036705">
    <property type="entry name" value="Ribosyl_crysJ1_sf"/>
</dbReference>
<dbReference type="PANTHER" id="PTHR16222:SF24">
    <property type="entry name" value="ADP-RIBOSYLHYDROLASE ARH3"/>
    <property type="match status" value="1"/>
</dbReference>
<feature type="binding site" evidence="3">
    <location>
        <position position="289"/>
    </location>
    <ligand>
        <name>Mg(2+)</name>
        <dbReference type="ChEBI" id="CHEBI:18420"/>
        <label>1</label>
    </ligand>
</feature>
<feature type="binding site" evidence="3">
    <location>
        <position position="292"/>
    </location>
    <ligand>
        <name>Mg(2+)</name>
        <dbReference type="ChEBI" id="CHEBI:18420"/>
        <label>1</label>
    </ligand>
</feature>
<feature type="binding site" evidence="3">
    <location>
        <position position="56"/>
    </location>
    <ligand>
        <name>Mg(2+)</name>
        <dbReference type="ChEBI" id="CHEBI:18420"/>
        <label>1</label>
    </ligand>
</feature>